<evidence type="ECO:0000313" key="10">
    <source>
        <dbReference type="EMBL" id="KAA1098014.1"/>
    </source>
</evidence>
<dbReference type="Proteomes" id="UP000324748">
    <property type="component" value="Unassembled WGS sequence"/>
</dbReference>
<dbReference type="Gene3D" id="3.30.930.10">
    <property type="entry name" value="Bira Bifunctional Protein, Domain 2"/>
    <property type="match status" value="1"/>
</dbReference>
<dbReference type="GO" id="GO:0004828">
    <property type="term" value="F:serine-tRNA ligase activity"/>
    <property type="evidence" value="ECO:0007669"/>
    <property type="project" value="UniProtKB-EC"/>
</dbReference>
<evidence type="ECO:0000256" key="5">
    <source>
        <dbReference type="ARBA" id="ARBA00023146"/>
    </source>
</evidence>
<dbReference type="FunFam" id="3.30.930.10:FF:000143">
    <property type="entry name" value="Chromosome 9, whole genome shotgun sequence"/>
    <property type="match status" value="1"/>
</dbReference>
<name>A0A5B0PBM8_PUCGR</name>
<feature type="region of interest" description="Disordered" evidence="8">
    <location>
        <begin position="520"/>
        <end position="552"/>
    </location>
</feature>
<reference evidence="12 13" key="1">
    <citation type="submission" date="2019-05" db="EMBL/GenBank/DDBJ databases">
        <title>Emergence of the Ug99 lineage of the wheat stem rust pathogen through somatic hybridization.</title>
        <authorList>
            <person name="Li F."/>
            <person name="Upadhyaya N.M."/>
            <person name="Sperschneider J."/>
            <person name="Matny O."/>
            <person name="Nguyen-Phuc H."/>
            <person name="Mago R."/>
            <person name="Raley C."/>
            <person name="Miller M.E."/>
            <person name="Silverstein K.A.T."/>
            <person name="Henningsen E."/>
            <person name="Hirsch C.D."/>
            <person name="Visser B."/>
            <person name="Pretorius Z.A."/>
            <person name="Steffenson B.J."/>
            <person name="Schwessinger B."/>
            <person name="Dodds P.N."/>
            <person name="Figueroa M."/>
        </authorList>
    </citation>
    <scope>NUCLEOTIDE SEQUENCE [LARGE SCALE GENOMIC DNA]</scope>
    <source>
        <strain evidence="10">21-0</strain>
        <strain evidence="11 13">Ug99</strain>
    </source>
</reference>
<evidence type="ECO:0000313" key="12">
    <source>
        <dbReference type="Proteomes" id="UP000324748"/>
    </source>
</evidence>
<dbReference type="PRINTS" id="PR00981">
    <property type="entry name" value="TRNASYNTHSER"/>
</dbReference>
<evidence type="ECO:0000256" key="6">
    <source>
        <dbReference type="ARBA" id="ARBA00031113"/>
    </source>
</evidence>
<dbReference type="InterPro" id="IPR006195">
    <property type="entry name" value="aa-tRNA-synth_II"/>
</dbReference>
<evidence type="ECO:0000256" key="1">
    <source>
        <dbReference type="ARBA" id="ARBA00012840"/>
    </source>
</evidence>
<evidence type="ECO:0000256" key="4">
    <source>
        <dbReference type="ARBA" id="ARBA00022840"/>
    </source>
</evidence>
<keyword evidence="3" id="KW-0547">Nucleotide-binding</keyword>
<dbReference type="PANTHER" id="PTHR11778">
    <property type="entry name" value="SERYL-TRNA SYNTHETASE"/>
    <property type="match status" value="1"/>
</dbReference>
<dbReference type="InterPro" id="IPR002317">
    <property type="entry name" value="Ser-tRNA-ligase_type_1"/>
</dbReference>
<gene>
    <name evidence="10" type="primary">DIA4_4</name>
    <name evidence="11" type="synonym">DIA4_5</name>
    <name evidence="10" type="ORF">PGT21_026613</name>
    <name evidence="11" type="ORF">PGTUg99_034193</name>
</gene>
<dbReference type="SUPFAM" id="SSF55681">
    <property type="entry name" value="Class II aaRS and biotin synthetases"/>
    <property type="match status" value="1"/>
</dbReference>
<feature type="domain" description="Aminoacyl-transfer RNA synthetases class-II family profile" evidence="9">
    <location>
        <begin position="400"/>
        <end position="593"/>
    </location>
</feature>
<dbReference type="AlphaFoldDB" id="A0A5B0PBM8"/>
<evidence type="ECO:0000256" key="8">
    <source>
        <dbReference type="SAM" id="MobiDB-lite"/>
    </source>
</evidence>
<dbReference type="PROSITE" id="PS50862">
    <property type="entry name" value="AA_TRNA_LIGASE_II"/>
    <property type="match status" value="1"/>
</dbReference>
<dbReference type="GO" id="GO:0006434">
    <property type="term" value="P:seryl-tRNA aminoacylation"/>
    <property type="evidence" value="ECO:0007669"/>
    <property type="project" value="InterPro"/>
</dbReference>
<dbReference type="EMBL" id="VSWC01000066">
    <property type="protein sequence ID" value="KAA1098014.1"/>
    <property type="molecule type" value="Genomic_DNA"/>
</dbReference>
<evidence type="ECO:0000313" key="11">
    <source>
        <dbReference type="EMBL" id="KAA1117020.1"/>
    </source>
</evidence>
<evidence type="ECO:0000259" key="9">
    <source>
        <dbReference type="PROSITE" id="PS50862"/>
    </source>
</evidence>
<dbReference type="GO" id="GO:0005524">
    <property type="term" value="F:ATP binding"/>
    <property type="evidence" value="ECO:0007669"/>
    <property type="project" value="UniProtKB-KW"/>
</dbReference>
<dbReference type="OrthoDB" id="10264585at2759"/>
<protein>
    <recommendedName>
        <fullName evidence="1">serine--tRNA ligase</fullName>
        <ecNumber evidence="1">6.1.1.11</ecNumber>
    </recommendedName>
    <alternativeName>
        <fullName evidence="6">Seryl-tRNA synthetase</fullName>
    </alternativeName>
    <alternativeName>
        <fullName evidence="7">Seryl-tRNA(Ser) synthetase</fullName>
    </alternativeName>
</protein>
<organism evidence="10 12">
    <name type="scientific">Puccinia graminis f. sp. tritici</name>
    <dbReference type="NCBI Taxonomy" id="56615"/>
    <lineage>
        <taxon>Eukaryota</taxon>
        <taxon>Fungi</taxon>
        <taxon>Dikarya</taxon>
        <taxon>Basidiomycota</taxon>
        <taxon>Pucciniomycotina</taxon>
        <taxon>Pucciniomycetes</taxon>
        <taxon>Pucciniales</taxon>
        <taxon>Pucciniaceae</taxon>
        <taxon>Puccinia</taxon>
    </lineage>
</organism>
<accession>A0A5B0PBM8</accession>
<dbReference type="Proteomes" id="UP000325313">
    <property type="component" value="Unassembled WGS sequence"/>
</dbReference>
<keyword evidence="12" id="KW-1185">Reference proteome</keyword>
<dbReference type="Gene3D" id="1.10.287.40">
    <property type="entry name" value="Serine-tRNA synthetase, tRNA binding domain"/>
    <property type="match status" value="1"/>
</dbReference>
<dbReference type="Pfam" id="PF00587">
    <property type="entry name" value="tRNA-synt_2b"/>
    <property type="match status" value="1"/>
</dbReference>
<comment type="caution">
    <text evidence="10">The sequence shown here is derived from an EMBL/GenBank/DDBJ whole genome shotgun (WGS) entry which is preliminary data.</text>
</comment>
<keyword evidence="2 10" id="KW-0436">Ligase</keyword>
<dbReference type="InterPro" id="IPR002314">
    <property type="entry name" value="aa-tRNA-synt_IIb"/>
</dbReference>
<evidence type="ECO:0000256" key="7">
    <source>
        <dbReference type="ARBA" id="ARBA00034892"/>
    </source>
</evidence>
<dbReference type="InterPro" id="IPR045864">
    <property type="entry name" value="aa-tRNA-synth_II/BPL/LPL"/>
</dbReference>
<evidence type="ECO:0000313" key="13">
    <source>
        <dbReference type="Proteomes" id="UP000325313"/>
    </source>
</evidence>
<keyword evidence="4" id="KW-0067">ATP-binding</keyword>
<evidence type="ECO:0000256" key="2">
    <source>
        <dbReference type="ARBA" id="ARBA00022598"/>
    </source>
</evidence>
<sequence>MSEGSSPSGVGVFSLSTTTMTSSAQLHSSISLCLRRRFSVSTTSASSSSATSVPAHPPRPVIDYNRITSNRNACAKNLVDRKSHLTPDAIEDVAYLYSEYKNLSKKLVEAKQRQNSLGNKIKEAIGSLTPATKENSQNRAKDEEELLLSTTPLPSKKSNDSLHQSLGGNLELAAKVKDYHSEAATLKDAISNLSKDGVTLEQRLLDLATQLPNEIHPSVPIGAYEQSEIVSLSSGCTLSADPLPFNSFELPSRPPDPNRDHLKVMTELGWLSFSDGQKTTGPSFPFLVGNGAFLELALTQYAISLAVRSGWNLTLGPDIVRTELSDRCGFSPRDGGESNHTYFVSTHKTNQTDSEEGDRSLEHLSTPNLCLAATAEIPLVGSFHSSTLPNKTYPTFPLNPIQLVSLGTAYRAEAGSRGSESRGLYRIHQFKKVEMMAITGSDLTTSEKMLQKMLELQIQIVSSLNLPYRVLEMSSQELGASAYHKYDIETWMPGRGRWGEVSSASNCTDYQSRRLGIRSKARQPCPDPCTGPEDPAEGGRESKPVTGRKASDKPAFVHTLNATAAAMPRLIVSLIENGVILDQNNRVTAVKLPAPLKNFWLGEATNIEWVPSKSSP</sequence>
<dbReference type="InterPro" id="IPR042103">
    <property type="entry name" value="SerRS_1_N_sf"/>
</dbReference>
<proteinExistence type="predicted"/>
<evidence type="ECO:0000256" key="3">
    <source>
        <dbReference type="ARBA" id="ARBA00022741"/>
    </source>
</evidence>
<keyword evidence="5" id="KW-0030">Aminoacyl-tRNA synthetase</keyword>
<dbReference type="EMBL" id="VDEP01000270">
    <property type="protein sequence ID" value="KAA1117020.1"/>
    <property type="molecule type" value="Genomic_DNA"/>
</dbReference>
<dbReference type="EC" id="6.1.1.11" evidence="1"/>